<reference evidence="1" key="2">
    <citation type="submission" date="2017-11" db="EMBL/GenBank/DDBJ databases">
        <title>Coralsnake Venomics: Analyses of Venom Gland Transcriptomes and Proteomes of Six Brazilian Taxa.</title>
        <authorList>
            <person name="Aird S.D."/>
            <person name="Jorge da Silva N."/>
            <person name="Qiu L."/>
            <person name="Villar-Briones A."/>
            <person name="Aparecida-Saddi V."/>
            <person name="Campos-Telles M.P."/>
            <person name="Grau M."/>
            <person name="Mikheyev A.S."/>
        </authorList>
    </citation>
    <scope>NUCLEOTIDE SEQUENCE</scope>
    <source>
        <tissue evidence="1">Venom_gland</tissue>
    </source>
</reference>
<dbReference type="EMBL" id="IACM01076076">
    <property type="protein sequence ID" value="LAB28649.1"/>
    <property type="molecule type" value="Transcribed_RNA"/>
</dbReference>
<evidence type="ECO:0000313" key="1">
    <source>
        <dbReference type="EMBL" id="LAB28649.1"/>
    </source>
</evidence>
<sequence length="106" mass="11964">MSGSQIKRHDQKNEIKKSLQDTIPNLSRLQTLHAAKPHFPSLAQSPPATCHFDDINEELDDRSEWITAVMIQFCVLLGLRPGHCDFSKSIHVFIISQHFGELSVNA</sequence>
<organism evidence="1">
    <name type="scientific">Micrurus spixii</name>
    <name type="common">Amazon coral snake</name>
    <dbReference type="NCBI Taxonomy" id="129469"/>
    <lineage>
        <taxon>Eukaryota</taxon>
        <taxon>Metazoa</taxon>
        <taxon>Chordata</taxon>
        <taxon>Craniata</taxon>
        <taxon>Vertebrata</taxon>
        <taxon>Euteleostomi</taxon>
        <taxon>Lepidosauria</taxon>
        <taxon>Squamata</taxon>
        <taxon>Bifurcata</taxon>
        <taxon>Unidentata</taxon>
        <taxon>Episquamata</taxon>
        <taxon>Toxicofera</taxon>
        <taxon>Serpentes</taxon>
        <taxon>Colubroidea</taxon>
        <taxon>Elapidae</taxon>
        <taxon>Elapinae</taxon>
        <taxon>Micrurus</taxon>
    </lineage>
</organism>
<protein>
    <submittedName>
        <fullName evidence="1">Uncharacterized protein</fullName>
    </submittedName>
</protein>
<reference evidence="1" key="1">
    <citation type="submission" date="2017-07" db="EMBL/GenBank/DDBJ databases">
        <authorList>
            <person name="Mikheyev A."/>
            <person name="Grau M."/>
        </authorList>
    </citation>
    <scope>NUCLEOTIDE SEQUENCE</scope>
    <source>
        <tissue evidence="1">Venom_gland</tissue>
    </source>
</reference>
<accession>A0A2D4M6L4</accession>
<dbReference type="AlphaFoldDB" id="A0A2D4M6L4"/>
<name>A0A2D4M6L4_9SAUR</name>
<proteinExistence type="predicted"/>